<evidence type="ECO:0000256" key="4">
    <source>
        <dbReference type="PROSITE-ProRule" id="PRU00335"/>
    </source>
</evidence>
<protein>
    <submittedName>
        <fullName evidence="6">TetR/AcrR family transcriptional regulator</fullName>
    </submittedName>
</protein>
<dbReference type="SUPFAM" id="SSF46689">
    <property type="entry name" value="Homeodomain-like"/>
    <property type="match status" value="1"/>
</dbReference>
<reference evidence="6 7" key="1">
    <citation type="submission" date="2024-09" db="EMBL/GenBank/DDBJ databases">
        <authorList>
            <person name="Sun Q."/>
            <person name="Mori K."/>
        </authorList>
    </citation>
    <scope>NUCLEOTIDE SEQUENCE [LARGE SCALE GENOMIC DNA]</scope>
    <source>
        <strain evidence="6 7">TBRC 0563</strain>
    </source>
</reference>
<accession>A0ABV5YRW5</accession>
<feature type="domain" description="HTH tetR-type" evidence="5">
    <location>
        <begin position="8"/>
        <end position="68"/>
    </location>
</feature>
<evidence type="ECO:0000259" key="5">
    <source>
        <dbReference type="PROSITE" id="PS50977"/>
    </source>
</evidence>
<dbReference type="PANTHER" id="PTHR30055">
    <property type="entry name" value="HTH-TYPE TRANSCRIPTIONAL REGULATOR RUTR"/>
    <property type="match status" value="1"/>
</dbReference>
<evidence type="ECO:0000256" key="3">
    <source>
        <dbReference type="ARBA" id="ARBA00023163"/>
    </source>
</evidence>
<dbReference type="EMBL" id="JBHLZP010000428">
    <property type="protein sequence ID" value="MFB9837824.1"/>
    <property type="molecule type" value="Genomic_DNA"/>
</dbReference>
<keyword evidence="1" id="KW-0805">Transcription regulation</keyword>
<keyword evidence="2 4" id="KW-0238">DNA-binding</keyword>
<dbReference type="PRINTS" id="PR00455">
    <property type="entry name" value="HTHTETR"/>
</dbReference>
<sequence>MSTRPTAEQRREQVLEAAIHEFAEHGFHATRTAAIARRAGISQPYIYALFPDKKALFLAALEAVRAQVRSAFAAAWRPAATPEGSLAVLGRNYRQALANPDALRCQMQGHAASADPEIRSAVREGYMEVFDLVSKLTGADRGAVTRFMAYGNLLNLGAVLDLPPDYLRID</sequence>
<dbReference type="Gene3D" id="1.10.357.10">
    <property type="entry name" value="Tetracycline Repressor, domain 2"/>
    <property type="match status" value="1"/>
</dbReference>
<organism evidence="6 7">
    <name type="scientific">Actinoallomurus acaciae</name>
    <dbReference type="NCBI Taxonomy" id="502577"/>
    <lineage>
        <taxon>Bacteria</taxon>
        <taxon>Bacillati</taxon>
        <taxon>Actinomycetota</taxon>
        <taxon>Actinomycetes</taxon>
        <taxon>Streptosporangiales</taxon>
        <taxon>Thermomonosporaceae</taxon>
        <taxon>Actinoallomurus</taxon>
    </lineage>
</organism>
<dbReference type="InterPro" id="IPR050109">
    <property type="entry name" value="HTH-type_TetR-like_transc_reg"/>
</dbReference>
<feature type="DNA-binding region" description="H-T-H motif" evidence="4">
    <location>
        <begin position="31"/>
        <end position="50"/>
    </location>
</feature>
<keyword evidence="7" id="KW-1185">Reference proteome</keyword>
<dbReference type="InterPro" id="IPR001647">
    <property type="entry name" value="HTH_TetR"/>
</dbReference>
<evidence type="ECO:0000313" key="6">
    <source>
        <dbReference type="EMBL" id="MFB9837824.1"/>
    </source>
</evidence>
<gene>
    <name evidence="6" type="ORF">ACFFNX_37245</name>
</gene>
<comment type="caution">
    <text evidence="6">The sequence shown here is derived from an EMBL/GenBank/DDBJ whole genome shotgun (WGS) entry which is preliminary data.</text>
</comment>
<dbReference type="Pfam" id="PF00440">
    <property type="entry name" value="TetR_N"/>
    <property type="match status" value="1"/>
</dbReference>
<evidence type="ECO:0000313" key="7">
    <source>
        <dbReference type="Proteomes" id="UP001589627"/>
    </source>
</evidence>
<dbReference type="PANTHER" id="PTHR30055:SF234">
    <property type="entry name" value="HTH-TYPE TRANSCRIPTIONAL REGULATOR BETI"/>
    <property type="match status" value="1"/>
</dbReference>
<evidence type="ECO:0000256" key="1">
    <source>
        <dbReference type="ARBA" id="ARBA00023015"/>
    </source>
</evidence>
<name>A0ABV5YRW5_9ACTN</name>
<keyword evidence="3" id="KW-0804">Transcription</keyword>
<dbReference type="Proteomes" id="UP001589627">
    <property type="component" value="Unassembled WGS sequence"/>
</dbReference>
<proteinExistence type="predicted"/>
<dbReference type="RefSeq" id="WP_378210743.1">
    <property type="nucleotide sequence ID" value="NZ_JBHLZP010000428.1"/>
</dbReference>
<dbReference type="PROSITE" id="PS50977">
    <property type="entry name" value="HTH_TETR_2"/>
    <property type="match status" value="1"/>
</dbReference>
<dbReference type="InterPro" id="IPR009057">
    <property type="entry name" value="Homeodomain-like_sf"/>
</dbReference>
<evidence type="ECO:0000256" key="2">
    <source>
        <dbReference type="ARBA" id="ARBA00023125"/>
    </source>
</evidence>